<sequence length="65" mass="6454">MPESGGSVAGGIAGSVAVWDTTDTGPPLRTFHWGVGPVYAVAFDQNGPCAAAAGHAGALVWDVDD</sequence>
<reference evidence="2" key="1">
    <citation type="journal article" date="2023" name="Mar. Drugs">
        <title>Gemmata algarum, a Novel Planctomycete Isolated from an Algal Mat, Displays Antimicrobial Activity.</title>
        <authorList>
            <person name="Kumar G."/>
            <person name="Kallscheuer N."/>
            <person name="Kashif M."/>
            <person name="Ahamad S."/>
            <person name="Jagadeeshwari U."/>
            <person name="Pannikurungottu S."/>
            <person name="Haufschild T."/>
            <person name="Kabuu M."/>
            <person name="Sasikala C."/>
            <person name="Jogler C."/>
            <person name="Ramana C."/>
        </authorList>
    </citation>
    <scope>NUCLEOTIDE SEQUENCE [LARGE SCALE GENOMIC DNA]</scope>
    <source>
        <strain evidence="2">JC673</strain>
    </source>
</reference>
<evidence type="ECO:0000313" key="1">
    <source>
        <dbReference type="EMBL" id="MDY3560937.1"/>
    </source>
</evidence>
<proteinExistence type="predicted"/>
<gene>
    <name evidence="1" type="ORF">R5W23_002186</name>
</gene>
<dbReference type="EMBL" id="JAXBLV010000186">
    <property type="protein sequence ID" value="MDY3560937.1"/>
    <property type="molecule type" value="Genomic_DNA"/>
</dbReference>
<accession>A0ABU5F2A5</accession>
<dbReference type="SUPFAM" id="SSF101908">
    <property type="entry name" value="Putative isomerase YbhE"/>
    <property type="match status" value="1"/>
</dbReference>
<evidence type="ECO:0000313" key="2">
    <source>
        <dbReference type="Proteomes" id="UP001272242"/>
    </source>
</evidence>
<dbReference type="InterPro" id="IPR015943">
    <property type="entry name" value="WD40/YVTN_repeat-like_dom_sf"/>
</dbReference>
<name>A0ABU5F2A5_9BACT</name>
<evidence type="ECO:0008006" key="3">
    <source>
        <dbReference type="Google" id="ProtNLM"/>
    </source>
</evidence>
<dbReference type="Gene3D" id="2.130.10.10">
    <property type="entry name" value="YVTN repeat-like/Quinoprotein amine dehydrogenase"/>
    <property type="match status" value="1"/>
</dbReference>
<keyword evidence="2" id="KW-1185">Reference proteome</keyword>
<protein>
    <recommendedName>
        <fullName evidence="3">WD40 repeat domain-containing protein</fullName>
    </recommendedName>
</protein>
<comment type="caution">
    <text evidence="1">The sequence shown here is derived from an EMBL/GenBank/DDBJ whole genome shotgun (WGS) entry which is preliminary data.</text>
</comment>
<dbReference type="Proteomes" id="UP001272242">
    <property type="component" value="Unassembled WGS sequence"/>
</dbReference>
<dbReference type="RefSeq" id="WP_320687429.1">
    <property type="nucleotide sequence ID" value="NZ_JAXBLV010000186.1"/>
</dbReference>
<organism evidence="1 2">
    <name type="scientific">Gemmata algarum</name>
    <dbReference type="NCBI Taxonomy" id="2975278"/>
    <lineage>
        <taxon>Bacteria</taxon>
        <taxon>Pseudomonadati</taxon>
        <taxon>Planctomycetota</taxon>
        <taxon>Planctomycetia</taxon>
        <taxon>Gemmatales</taxon>
        <taxon>Gemmataceae</taxon>
        <taxon>Gemmata</taxon>
    </lineage>
</organism>